<protein>
    <submittedName>
        <fullName evidence="3">Uncharacterized protein</fullName>
    </submittedName>
</protein>
<keyword evidence="2" id="KW-0812">Transmembrane</keyword>
<sequence>MKKNGILTLLFALIPGAGEMYQGYMKRGLSIITMFCLSIALSAWMGISIFYIGVPILYMYSFFDTFNLRAQIGLDAAPADDYLIHFDMRDRRLEQLMAERHKLLGWLLIACGGMMAYQNIIMNTLGDLLWRWGKESPIFRALYLVMDQLPEVLVCVVLIVCGIWLVKGPRTAKKSAPKTESAEEDFTEYQPAPKKVNVQAILNSINRRSAEDDEAAAGEMETGDTTEDNDGIE</sequence>
<evidence type="ECO:0000256" key="1">
    <source>
        <dbReference type="SAM" id="MobiDB-lite"/>
    </source>
</evidence>
<feature type="transmembrane region" description="Helical" evidence="2">
    <location>
        <begin position="28"/>
        <end position="60"/>
    </location>
</feature>
<feature type="transmembrane region" description="Helical" evidence="2">
    <location>
        <begin position="103"/>
        <end position="121"/>
    </location>
</feature>
<evidence type="ECO:0000256" key="2">
    <source>
        <dbReference type="SAM" id="Phobius"/>
    </source>
</evidence>
<gene>
    <name evidence="3" type="ORF">CHR60_01265</name>
</gene>
<dbReference type="OrthoDB" id="82335at2"/>
<reference evidence="3 4" key="1">
    <citation type="journal article" date="2017" name="Front. Microbiol.">
        <title>New Insights into the Diversity of the Genus Faecalibacterium.</title>
        <authorList>
            <person name="Benevides L."/>
            <person name="Burman S."/>
            <person name="Martin R."/>
            <person name="Robert V."/>
            <person name="Thomas M."/>
            <person name="Miquel S."/>
            <person name="Chain F."/>
            <person name="Sokol H."/>
            <person name="Bermudez-Humaran L.G."/>
            <person name="Morrison M."/>
            <person name="Langella P."/>
            <person name="Azevedo V.A."/>
            <person name="Chatel J.M."/>
            <person name="Soares S."/>
        </authorList>
    </citation>
    <scope>NUCLEOTIDE SEQUENCE [LARGE SCALE GENOMIC DNA]</scope>
    <source>
        <strain evidence="3 4">AHMP21</strain>
    </source>
</reference>
<feature type="region of interest" description="Disordered" evidence="1">
    <location>
        <begin position="206"/>
        <end position="233"/>
    </location>
</feature>
<name>A0A2A7B8H8_9FIRM</name>
<evidence type="ECO:0000313" key="4">
    <source>
        <dbReference type="Proteomes" id="UP000220904"/>
    </source>
</evidence>
<evidence type="ECO:0000313" key="3">
    <source>
        <dbReference type="EMBL" id="PDX87693.1"/>
    </source>
</evidence>
<keyword evidence="2" id="KW-1133">Transmembrane helix</keyword>
<organism evidence="3 4">
    <name type="scientific">Faecalibacterium prausnitzii</name>
    <dbReference type="NCBI Taxonomy" id="853"/>
    <lineage>
        <taxon>Bacteria</taxon>
        <taxon>Bacillati</taxon>
        <taxon>Bacillota</taxon>
        <taxon>Clostridia</taxon>
        <taxon>Eubacteriales</taxon>
        <taxon>Oscillospiraceae</taxon>
        <taxon>Faecalibacterium</taxon>
    </lineage>
</organism>
<dbReference type="EMBL" id="NOUV01000005">
    <property type="protein sequence ID" value="PDX87693.1"/>
    <property type="molecule type" value="Genomic_DNA"/>
</dbReference>
<keyword evidence="2" id="KW-0472">Membrane</keyword>
<proteinExistence type="predicted"/>
<feature type="transmembrane region" description="Helical" evidence="2">
    <location>
        <begin position="141"/>
        <end position="166"/>
    </location>
</feature>
<dbReference type="Proteomes" id="UP000220904">
    <property type="component" value="Unassembled WGS sequence"/>
</dbReference>
<accession>A0A2A7B8H8</accession>
<feature type="compositionally biased region" description="Acidic residues" evidence="1">
    <location>
        <begin position="211"/>
        <end position="233"/>
    </location>
</feature>
<comment type="caution">
    <text evidence="3">The sequence shown here is derived from an EMBL/GenBank/DDBJ whole genome shotgun (WGS) entry which is preliminary data.</text>
</comment>
<dbReference type="AlphaFoldDB" id="A0A2A7B8H8"/>
<dbReference type="RefSeq" id="WP_097791364.1">
    <property type="nucleotide sequence ID" value="NZ_NOUV01000005.1"/>
</dbReference>